<dbReference type="GO" id="GO:0019239">
    <property type="term" value="F:deaminase activity"/>
    <property type="evidence" value="ECO:0007669"/>
    <property type="project" value="TreeGrafter"/>
</dbReference>
<evidence type="ECO:0000313" key="5">
    <source>
        <dbReference type="Proteomes" id="UP000295506"/>
    </source>
</evidence>
<evidence type="ECO:0000313" key="2">
    <source>
        <dbReference type="EMBL" id="AMK11478.1"/>
    </source>
</evidence>
<dbReference type="PANTHER" id="PTHR11803:SF58">
    <property type="entry name" value="PROTEIN HMF1-RELATED"/>
    <property type="match status" value="1"/>
</dbReference>
<dbReference type="PANTHER" id="PTHR11803">
    <property type="entry name" value="2-IMINOBUTANOATE/2-IMINOPROPANOATE DEAMINASE RIDA"/>
    <property type="match status" value="1"/>
</dbReference>
<dbReference type="OrthoDB" id="9808943at2"/>
<name>A0A126QP47_9BACT</name>
<dbReference type="EMBL" id="SOBK01000003">
    <property type="protein sequence ID" value="TDT89877.1"/>
    <property type="molecule type" value="Genomic_DNA"/>
</dbReference>
<evidence type="ECO:0000313" key="4">
    <source>
        <dbReference type="Proteomes" id="UP000055611"/>
    </source>
</evidence>
<dbReference type="RefSeq" id="WP_066803251.1">
    <property type="nucleotide sequence ID" value="NZ_CP014206.1"/>
</dbReference>
<dbReference type="InterPro" id="IPR035959">
    <property type="entry name" value="RutC-like_sf"/>
</dbReference>
<sequence length="127" mass="13250">MSDIKLIHTEKAPAAVGPYSQATVSGDLLFVSGQLGIIPGEGKLAEGFKAQTRQALENLKSIVEAAGSSLDKVLAVDVFIMDMGRFADLNAIYGEYFSAHKPARAAIQVAGLPLGGLVEFKCTAVVG</sequence>
<proteinExistence type="inferred from homology"/>
<protein>
    <submittedName>
        <fullName evidence="3">Endoribonuclease L-PSP</fullName>
    </submittedName>
    <submittedName>
        <fullName evidence="2">Reactive intermediate/imine deaminase</fullName>
    </submittedName>
</protein>
<dbReference type="KEGG" id="dej:AWY79_10305"/>
<dbReference type="Pfam" id="PF01042">
    <property type="entry name" value="Ribonuc_L-PSP"/>
    <property type="match status" value="1"/>
</dbReference>
<dbReference type="Gene3D" id="3.30.1330.40">
    <property type="entry name" value="RutC-like"/>
    <property type="match status" value="1"/>
</dbReference>
<evidence type="ECO:0000313" key="3">
    <source>
        <dbReference type="EMBL" id="TDT89877.1"/>
    </source>
</evidence>
<dbReference type="Proteomes" id="UP000055611">
    <property type="component" value="Chromosome"/>
</dbReference>
<dbReference type="NCBIfam" id="TIGR00004">
    <property type="entry name" value="Rid family detoxifying hydrolase"/>
    <property type="match status" value="1"/>
</dbReference>
<dbReference type="AlphaFoldDB" id="A0A126QP47"/>
<reference evidence="3 5" key="2">
    <citation type="submission" date="2019-03" db="EMBL/GenBank/DDBJ databases">
        <title>Genomic Encyclopedia of Type Strains, Phase IV (KMG-IV): sequencing the most valuable type-strain genomes for metagenomic binning, comparative biology and taxonomic classification.</title>
        <authorList>
            <person name="Goeker M."/>
        </authorList>
    </citation>
    <scope>NUCLEOTIDE SEQUENCE [LARGE SCALE GENOMIC DNA]</scope>
    <source>
        <strain evidence="3 5">DSM 101483</strain>
    </source>
</reference>
<dbReference type="GO" id="GO:0005829">
    <property type="term" value="C:cytosol"/>
    <property type="evidence" value="ECO:0007669"/>
    <property type="project" value="TreeGrafter"/>
</dbReference>
<dbReference type="InterPro" id="IPR006175">
    <property type="entry name" value="YjgF/YER057c/UK114"/>
</dbReference>
<keyword evidence="4" id="KW-1185">Reference proteome</keyword>
<reference evidence="2 4" key="1">
    <citation type="journal article" date="2016" name="Front. Microbiol.">
        <title>Genome Sequence of the Piezophilic, Mesophilic Sulfate-Reducing Bacterium Desulfovibrio indicus J2T.</title>
        <authorList>
            <person name="Cao J."/>
            <person name="Maignien L."/>
            <person name="Shao Z."/>
            <person name="Alain K."/>
            <person name="Jebbar M."/>
        </authorList>
    </citation>
    <scope>NUCLEOTIDE SEQUENCE [LARGE SCALE GENOMIC DNA]</scope>
    <source>
        <strain evidence="2 4">J2</strain>
    </source>
</reference>
<gene>
    <name evidence="2" type="ORF">AWY79_10305</name>
    <name evidence="3" type="ORF">EDC59_103175</name>
</gene>
<dbReference type="EMBL" id="CP014206">
    <property type="protein sequence ID" value="AMK11478.1"/>
    <property type="molecule type" value="Genomic_DNA"/>
</dbReference>
<dbReference type="Proteomes" id="UP000295506">
    <property type="component" value="Unassembled WGS sequence"/>
</dbReference>
<accession>A0A126QP47</accession>
<dbReference type="CDD" id="cd00448">
    <property type="entry name" value="YjgF_YER057c_UK114_family"/>
    <property type="match status" value="1"/>
</dbReference>
<dbReference type="SUPFAM" id="SSF55298">
    <property type="entry name" value="YjgF-like"/>
    <property type="match status" value="1"/>
</dbReference>
<organism evidence="3 5">
    <name type="scientific">Pseudodesulfovibrio indicus</name>
    <dbReference type="NCBI Taxonomy" id="1716143"/>
    <lineage>
        <taxon>Bacteria</taxon>
        <taxon>Pseudomonadati</taxon>
        <taxon>Thermodesulfobacteriota</taxon>
        <taxon>Desulfovibrionia</taxon>
        <taxon>Desulfovibrionales</taxon>
        <taxon>Desulfovibrionaceae</taxon>
    </lineage>
</organism>
<comment type="similarity">
    <text evidence="1">Belongs to the RutC family.</text>
</comment>
<dbReference type="FunFam" id="3.30.1330.40:FF:000001">
    <property type="entry name" value="L-PSP family endoribonuclease"/>
    <property type="match status" value="1"/>
</dbReference>
<dbReference type="InterPro" id="IPR006056">
    <property type="entry name" value="RidA"/>
</dbReference>
<evidence type="ECO:0000256" key="1">
    <source>
        <dbReference type="ARBA" id="ARBA00010552"/>
    </source>
</evidence>